<accession>A0A438FMD2</accession>
<comment type="caution">
    <text evidence="2">The sequence shown here is derived from an EMBL/GenBank/DDBJ whole genome shotgun (WGS) entry which is preliminary data.</text>
</comment>
<dbReference type="PANTHER" id="PTHR33710">
    <property type="entry name" value="BNAC02G09200D PROTEIN"/>
    <property type="match status" value="1"/>
</dbReference>
<dbReference type="Proteomes" id="UP000288805">
    <property type="component" value="Unassembled WGS sequence"/>
</dbReference>
<dbReference type="EMBL" id="QGNW01000842">
    <property type="protein sequence ID" value="RVW61186.1"/>
    <property type="molecule type" value="Genomic_DNA"/>
</dbReference>
<evidence type="ECO:0000256" key="1">
    <source>
        <dbReference type="SAM" id="MobiDB-lite"/>
    </source>
</evidence>
<dbReference type="AlphaFoldDB" id="A0A438FMD2"/>
<dbReference type="PANTHER" id="PTHR33710:SF64">
    <property type="entry name" value="ENDONUCLEASE_EXONUCLEASE_PHOSPHATASE DOMAIN-CONTAINING PROTEIN"/>
    <property type="match status" value="1"/>
</dbReference>
<name>A0A438FMD2_VITVI</name>
<dbReference type="InterPro" id="IPR036691">
    <property type="entry name" value="Endo/exonu/phosph_ase_sf"/>
</dbReference>
<dbReference type="Gene3D" id="3.60.10.10">
    <property type="entry name" value="Endonuclease/exonuclease/phosphatase"/>
    <property type="match status" value="1"/>
</dbReference>
<dbReference type="SUPFAM" id="SSF56219">
    <property type="entry name" value="DNase I-like"/>
    <property type="match status" value="1"/>
</dbReference>
<evidence type="ECO:0000313" key="3">
    <source>
        <dbReference type="Proteomes" id="UP000288805"/>
    </source>
</evidence>
<proteinExistence type="predicted"/>
<feature type="region of interest" description="Disordered" evidence="1">
    <location>
        <begin position="664"/>
        <end position="684"/>
    </location>
</feature>
<organism evidence="2 3">
    <name type="scientific">Vitis vinifera</name>
    <name type="common">Grape</name>
    <dbReference type="NCBI Taxonomy" id="29760"/>
    <lineage>
        <taxon>Eukaryota</taxon>
        <taxon>Viridiplantae</taxon>
        <taxon>Streptophyta</taxon>
        <taxon>Embryophyta</taxon>
        <taxon>Tracheophyta</taxon>
        <taxon>Spermatophyta</taxon>
        <taxon>Magnoliopsida</taxon>
        <taxon>eudicotyledons</taxon>
        <taxon>Gunneridae</taxon>
        <taxon>Pentapetalae</taxon>
        <taxon>rosids</taxon>
        <taxon>Vitales</taxon>
        <taxon>Vitaceae</taxon>
        <taxon>Viteae</taxon>
        <taxon>Vitis</taxon>
    </lineage>
</organism>
<protein>
    <submittedName>
        <fullName evidence="2">Uncharacterized protein</fullName>
    </submittedName>
</protein>
<evidence type="ECO:0000313" key="2">
    <source>
        <dbReference type="EMBL" id="RVW61186.1"/>
    </source>
</evidence>
<reference evidence="2 3" key="1">
    <citation type="journal article" date="2018" name="PLoS Genet.">
        <title>Population sequencing reveals clonal diversity and ancestral inbreeding in the grapevine cultivar Chardonnay.</title>
        <authorList>
            <person name="Roach M.J."/>
            <person name="Johnson D.L."/>
            <person name="Bohlmann J."/>
            <person name="van Vuuren H.J."/>
            <person name="Jones S.J."/>
            <person name="Pretorius I.S."/>
            <person name="Schmidt S.A."/>
            <person name="Borneman A.R."/>
        </authorList>
    </citation>
    <scope>NUCLEOTIDE SEQUENCE [LARGE SCALE GENOMIC DNA]</scope>
    <source>
        <strain evidence="3">cv. Chardonnay</strain>
        <tissue evidence="2">Leaf</tissue>
    </source>
</reference>
<sequence length="924" mass="104738">MGESERACDGEEGEISAAIRKRRKESSFMVDSKMFEIVFDERKGKPQFLILEKKRGVSSWVRLGSESLGFFMEGLIHCIKDEKEGRWGKEWKDKGKSQRGFFMEGLIHCIKDEKEGRWGKEWKDEGKSYSLTRGFNRAGWFLRLGVVDLERKRFCIFIPRGREDKRGWVTMAEKIHQMEGSIDRKANMQEVRAVGKSALESSYVTVVKRPSWRDSNSIKVKVRSEETLGNLQKLEHCIVARKLGLAKLEKDRVLLEFEELKEARRVVSSGSRELGGLQLGLEQWNPRTGCWTEEEVESEVWVKIIGLPISLWSPMILKRVGEECGGFVAVDDRTKTMGEIQWSRLLVKTRGDFRPSVLEIEVEEDVYVLSLWWEVRPVVRMKHNEASGRKSDEVRGDVISRAEQHVEKELVSARLETLNLPAAVRGARENGSGRELGNRVQGLVTRDWALIDGLASGSSSLGLIVGLKEARRANGPVVANGYLGSKSKEAATDDDGSKTGPSSRRWATEMGCQRLSGFEGMERAGPIPQAPSKGSQEKVCLLDCLISRNGSSSEMEPFVAWDSEDLRKQQMNACFSMTDRALEEEALRYDSTFYSRGKWILGTSHLISLYSDWASEGESFDCSGDIEEESWGDKTTWLAVYEGPAENDNVCWDLGEANRISDKVRGTKRDSSTPENQAMGKEKEEKWEESSLAKFSQFLGFSAEGLEKEILSFLIKIRKRREKIHNKDLLEKSKFERELKRLESSECGGGCGRYFDLLGQEVSGYPELGGGPIHSVLQIQDCRKWGCLGVHESLWERSSQRKINSAMRKFAEIVDDLGLVDLPLHGGEFTWNGGLNNQAWARLDRFLVSPSWLDQFSGVTQSRMSRPISDHFPIVLAGGGIRRGPTPFRFENMWLKVEGFKDLVRNWWWGSKSGAVLVLDWLLR</sequence>
<gene>
    <name evidence="2" type="ORF">CK203_020720</name>
</gene>